<name>A0ACC1A2E5_9ROSI</name>
<accession>A0ACC1A2E5</accession>
<gene>
    <name evidence="1" type="ORF">Patl1_24494</name>
</gene>
<protein>
    <submittedName>
        <fullName evidence="1">Uncharacterized protein</fullName>
    </submittedName>
</protein>
<dbReference type="Proteomes" id="UP001164250">
    <property type="component" value="Chromosome 13"/>
</dbReference>
<organism evidence="1 2">
    <name type="scientific">Pistacia atlantica</name>
    <dbReference type="NCBI Taxonomy" id="434234"/>
    <lineage>
        <taxon>Eukaryota</taxon>
        <taxon>Viridiplantae</taxon>
        <taxon>Streptophyta</taxon>
        <taxon>Embryophyta</taxon>
        <taxon>Tracheophyta</taxon>
        <taxon>Spermatophyta</taxon>
        <taxon>Magnoliopsida</taxon>
        <taxon>eudicotyledons</taxon>
        <taxon>Gunneridae</taxon>
        <taxon>Pentapetalae</taxon>
        <taxon>rosids</taxon>
        <taxon>malvids</taxon>
        <taxon>Sapindales</taxon>
        <taxon>Anacardiaceae</taxon>
        <taxon>Pistacia</taxon>
    </lineage>
</organism>
<dbReference type="EMBL" id="CM047909">
    <property type="protein sequence ID" value="KAJ0080482.1"/>
    <property type="molecule type" value="Genomic_DNA"/>
</dbReference>
<reference evidence="2" key="1">
    <citation type="journal article" date="2023" name="G3 (Bethesda)">
        <title>Genome assembly and association tests identify interacting loci associated with vigor, precocity, and sex in interspecific pistachio rootstocks.</title>
        <authorList>
            <person name="Palmer W."/>
            <person name="Jacygrad E."/>
            <person name="Sagayaradj S."/>
            <person name="Cavanaugh K."/>
            <person name="Han R."/>
            <person name="Bertier L."/>
            <person name="Beede B."/>
            <person name="Kafkas S."/>
            <person name="Golino D."/>
            <person name="Preece J."/>
            <person name="Michelmore R."/>
        </authorList>
    </citation>
    <scope>NUCLEOTIDE SEQUENCE [LARGE SCALE GENOMIC DNA]</scope>
</reference>
<comment type="caution">
    <text evidence="1">The sequence shown here is derived from an EMBL/GenBank/DDBJ whole genome shotgun (WGS) entry which is preliminary data.</text>
</comment>
<evidence type="ECO:0000313" key="1">
    <source>
        <dbReference type="EMBL" id="KAJ0080482.1"/>
    </source>
</evidence>
<keyword evidence="2" id="KW-1185">Reference proteome</keyword>
<sequence length="493" mass="56544">MRNKKGKLDDITWGHCKKVNEENRLHLTCNYCGIPYWGGVIRMKNHLAGTHIQVKPCSQVPEDVKMKFQELLVAKKVNKDDDDDDDDMLVGDYGRGLKPPTYHEARVSYLKREVDLVEEKLGKYKNEWKKNGCTLMSDGWMDGNGRSLTNFLVNSPSGTVFLKSVDTSEFIKNAQKMFELLDSVVEEIGEEHVVQVVTDGASNYVAAGRMLEEKRRKLFWSPCAAHCLDLILEDIGKIAVFYDTIAKAKQVTMEVLRLVDGDAKPAIGYIYEAMRRAKNQIAKNFNNVEHRYREIWKIIDTRWDFQLHRPLHAAAYYLNPKYHYDPNFNPDKEVKIGLYKVIEKIYPDVETRVEVDAQLDKFKRGVGLFGMDMAIITRDKKQPDPCLPDDNSWMDIQECFNIDEGAPSNKRARGPRNLNASNKKAKEKVVEEEDVLPILCDEDGESEEEDLLAILHDNNNTSEVEFCVVVEGMKSGFSENLDFLLKLKSVYLL</sequence>
<evidence type="ECO:0000313" key="2">
    <source>
        <dbReference type="Proteomes" id="UP001164250"/>
    </source>
</evidence>
<proteinExistence type="predicted"/>